<dbReference type="InterPro" id="IPR020847">
    <property type="entry name" value="AP_endonuclease_F1_BS"/>
</dbReference>
<keyword evidence="1" id="KW-0472">Membrane</keyword>
<keyword evidence="1" id="KW-0812">Transmembrane</keyword>
<keyword evidence="4" id="KW-1185">Reference proteome</keyword>
<evidence type="ECO:0000313" key="3">
    <source>
        <dbReference type="EMBL" id="MFC3878208.1"/>
    </source>
</evidence>
<dbReference type="Gene3D" id="3.60.10.10">
    <property type="entry name" value="Endonuclease/exonuclease/phosphatase"/>
    <property type="match status" value="1"/>
</dbReference>
<keyword evidence="3" id="KW-0255">Endonuclease</keyword>
<dbReference type="InterPro" id="IPR036691">
    <property type="entry name" value="Endo/exonu/phosph_ase_sf"/>
</dbReference>
<dbReference type="GO" id="GO:0004519">
    <property type="term" value="F:endonuclease activity"/>
    <property type="evidence" value="ECO:0007669"/>
    <property type="project" value="UniProtKB-KW"/>
</dbReference>
<keyword evidence="3" id="KW-0540">Nuclease</keyword>
<gene>
    <name evidence="3" type="ORF">ACFOSX_13295</name>
</gene>
<accession>A0ABV8AJZ7</accession>
<feature type="transmembrane region" description="Helical" evidence="1">
    <location>
        <begin position="38"/>
        <end position="61"/>
    </location>
</feature>
<dbReference type="PROSITE" id="PS00726">
    <property type="entry name" value="AP_NUCLEASE_F1_1"/>
    <property type="match status" value="1"/>
</dbReference>
<evidence type="ECO:0000259" key="2">
    <source>
        <dbReference type="Pfam" id="PF03372"/>
    </source>
</evidence>
<dbReference type="SUPFAM" id="SSF56219">
    <property type="entry name" value="DNase I-like"/>
    <property type="match status" value="1"/>
</dbReference>
<feature type="domain" description="Endonuclease/exonuclease/phosphatase" evidence="2">
    <location>
        <begin position="104"/>
        <end position="330"/>
    </location>
</feature>
<evidence type="ECO:0000256" key="1">
    <source>
        <dbReference type="SAM" id="Phobius"/>
    </source>
</evidence>
<dbReference type="Proteomes" id="UP001595812">
    <property type="component" value="Unassembled WGS sequence"/>
</dbReference>
<reference evidence="4" key="1">
    <citation type="journal article" date="2019" name="Int. J. Syst. Evol. Microbiol.">
        <title>The Global Catalogue of Microorganisms (GCM) 10K type strain sequencing project: providing services to taxonomists for standard genome sequencing and annotation.</title>
        <authorList>
            <consortium name="The Broad Institute Genomics Platform"/>
            <consortium name="The Broad Institute Genome Sequencing Center for Infectious Disease"/>
            <person name="Wu L."/>
            <person name="Ma J."/>
        </authorList>
    </citation>
    <scope>NUCLEOTIDE SEQUENCE [LARGE SCALE GENOMIC DNA]</scope>
    <source>
        <strain evidence="4">CECT 8979</strain>
    </source>
</reference>
<dbReference type="InterPro" id="IPR005135">
    <property type="entry name" value="Endo/exonuclease/phosphatase"/>
</dbReference>
<organism evidence="3 4">
    <name type="scientific">Winogradskyella maritima</name>
    <dbReference type="NCBI Taxonomy" id="1517766"/>
    <lineage>
        <taxon>Bacteria</taxon>
        <taxon>Pseudomonadati</taxon>
        <taxon>Bacteroidota</taxon>
        <taxon>Flavobacteriia</taxon>
        <taxon>Flavobacteriales</taxon>
        <taxon>Flavobacteriaceae</taxon>
        <taxon>Winogradskyella</taxon>
    </lineage>
</organism>
<protein>
    <submittedName>
        <fullName evidence="3">Endonuclease/exonuclease/phosphatase family protein</fullName>
    </submittedName>
</protein>
<keyword evidence="3" id="KW-0378">Hydrolase</keyword>
<proteinExistence type="predicted"/>
<comment type="caution">
    <text evidence="3">The sequence shown here is derived from an EMBL/GenBank/DDBJ whole genome shotgun (WGS) entry which is preliminary data.</text>
</comment>
<keyword evidence="1" id="KW-1133">Transmembrane helix</keyword>
<sequence>MKGLKWYDKLMFFANSVAAVLLLLSYLLPFVSPSKFTLLSVLSLGVPILIIINILFLVYWLLKVKRQLLLSFIVLLLGYSYVFSLYKFTSSKKIEDSGNFKVMNYNVRLFNLYDWLPNENVASDIKQFVDTTQPDVLCIQEYKNHEDFSLPDYYKHEELTDAGLKVGQVIYSKFPIVDAGSVDFKDTANNAIYVDIKKGSDTLRVYNIHLQSSKINPEVEELQKESSEHLFNKVEETFLTQEMQVKQFLAHKAKCTYKTVISGDLNNTAYSYIYSQLKGEAVDAFDEAGNGFGKTYNLKFFPLRIDFIFADPSISVNGFKTYSDTKLSDHFPIEATLKI</sequence>
<name>A0ABV8AJZ7_9FLAO</name>
<dbReference type="Pfam" id="PF03372">
    <property type="entry name" value="Exo_endo_phos"/>
    <property type="match status" value="1"/>
</dbReference>
<feature type="transmembrane region" description="Helical" evidence="1">
    <location>
        <begin position="68"/>
        <end position="86"/>
    </location>
</feature>
<dbReference type="EMBL" id="JBHSAT010000023">
    <property type="protein sequence ID" value="MFC3878208.1"/>
    <property type="molecule type" value="Genomic_DNA"/>
</dbReference>
<feature type="transmembrane region" description="Helical" evidence="1">
    <location>
        <begin position="12"/>
        <end position="32"/>
    </location>
</feature>
<dbReference type="CDD" id="cd09084">
    <property type="entry name" value="EEP-2"/>
    <property type="match status" value="1"/>
</dbReference>
<dbReference type="RefSeq" id="WP_386102128.1">
    <property type="nucleotide sequence ID" value="NZ_JBHSAT010000023.1"/>
</dbReference>
<evidence type="ECO:0000313" key="4">
    <source>
        <dbReference type="Proteomes" id="UP001595812"/>
    </source>
</evidence>